<reference evidence="1" key="1">
    <citation type="submission" date="2023-05" db="EMBL/GenBank/DDBJ databases">
        <title>Genome and transcriptome analyses reveal genes involved in the formation of fine ridges on petal epidermal cells in Hibiscus trionum.</title>
        <authorList>
            <person name="Koshimizu S."/>
            <person name="Masuda S."/>
            <person name="Ishii T."/>
            <person name="Shirasu K."/>
            <person name="Hoshino A."/>
            <person name="Arita M."/>
        </authorList>
    </citation>
    <scope>NUCLEOTIDE SEQUENCE</scope>
    <source>
        <strain evidence="1">Hamamatsu line</strain>
    </source>
</reference>
<evidence type="ECO:0000313" key="1">
    <source>
        <dbReference type="EMBL" id="GMI86927.1"/>
    </source>
</evidence>
<dbReference type="AlphaFoldDB" id="A0A9W7M2A3"/>
<name>A0A9W7M2A3_HIBTR</name>
<evidence type="ECO:0000313" key="2">
    <source>
        <dbReference type="Proteomes" id="UP001165190"/>
    </source>
</evidence>
<gene>
    <name evidence="1" type="ORF">HRI_002362000</name>
</gene>
<keyword evidence="2" id="KW-1185">Reference proteome</keyword>
<dbReference type="OrthoDB" id="997674at2759"/>
<sequence>MVALRKGVEELKKKGSKSEIVDLKREVELHKTELLVCKATFGNSVATAVPKALGDILKPKKFKGTRFAQDVENFLWGMDQYFKAICIEEDAKKVSITSFYLTEIALIWWRKRCNDVQRGNAAIETYEEFQAEFKEQSTRSMLKMRNDQS</sequence>
<evidence type="ECO:0008006" key="3">
    <source>
        <dbReference type="Google" id="ProtNLM"/>
    </source>
</evidence>
<organism evidence="1 2">
    <name type="scientific">Hibiscus trionum</name>
    <name type="common">Flower of an hour</name>
    <dbReference type="NCBI Taxonomy" id="183268"/>
    <lineage>
        <taxon>Eukaryota</taxon>
        <taxon>Viridiplantae</taxon>
        <taxon>Streptophyta</taxon>
        <taxon>Embryophyta</taxon>
        <taxon>Tracheophyta</taxon>
        <taxon>Spermatophyta</taxon>
        <taxon>Magnoliopsida</taxon>
        <taxon>eudicotyledons</taxon>
        <taxon>Gunneridae</taxon>
        <taxon>Pentapetalae</taxon>
        <taxon>rosids</taxon>
        <taxon>malvids</taxon>
        <taxon>Malvales</taxon>
        <taxon>Malvaceae</taxon>
        <taxon>Malvoideae</taxon>
        <taxon>Hibiscus</taxon>
    </lineage>
</organism>
<comment type="caution">
    <text evidence="1">The sequence shown here is derived from an EMBL/GenBank/DDBJ whole genome shotgun (WGS) entry which is preliminary data.</text>
</comment>
<proteinExistence type="predicted"/>
<dbReference type="EMBL" id="BSYR01000021">
    <property type="protein sequence ID" value="GMI86927.1"/>
    <property type="molecule type" value="Genomic_DNA"/>
</dbReference>
<dbReference type="Proteomes" id="UP001165190">
    <property type="component" value="Unassembled WGS sequence"/>
</dbReference>
<accession>A0A9W7M2A3</accession>
<protein>
    <recommendedName>
        <fullName evidence="3">Retrotransposon gag domain-containing protein</fullName>
    </recommendedName>
</protein>